<evidence type="ECO:0000313" key="3">
    <source>
        <dbReference type="Proteomes" id="UP001219585"/>
    </source>
</evidence>
<dbReference type="Proteomes" id="UP001219585">
    <property type="component" value="Chromosome"/>
</dbReference>
<organism evidence="2 3">
    <name type="scientific">Lysinibacillus irui</name>
    <dbReference type="NCBI Taxonomy" id="2998077"/>
    <lineage>
        <taxon>Bacteria</taxon>
        <taxon>Bacillati</taxon>
        <taxon>Bacillota</taxon>
        <taxon>Bacilli</taxon>
        <taxon>Bacillales</taxon>
        <taxon>Bacillaceae</taxon>
        <taxon>Lysinibacillus</taxon>
    </lineage>
</organism>
<dbReference type="KEGG" id="liu:OU989_11440"/>
<evidence type="ECO:0000313" key="2">
    <source>
        <dbReference type="EMBL" id="WDV04937.1"/>
    </source>
</evidence>
<feature type="coiled-coil region" evidence="1">
    <location>
        <begin position="29"/>
        <end position="63"/>
    </location>
</feature>
<proteinExistence type="predicted"/>
<reference evidence="2" key="1">
    <citation type="submission" date="2022-11" db="EMBL/GenBank/DDBJ databases">
        <title>Lysinibacillus irui.</title>
        <authorList>
            <person name="Akintayo S.O."/>
        </authorList>
    </citation>
    <scope>NUCLEOTIDE SEQUENCE</scope>
    <source>
        <strain evidence="2">IRB4-01</strain>
    </source>
</reference>
<accession>A0AAJ5RFK3</accession>
<protein>
    <recommendedName>
        <fullName evidence="4">Lipoprotein</fullName>
    </recommendedName>
</protein>
<keyword evidence="1" id="KW-0175">Coiled coil</keyword>
<dbReference type="RefSeq" id="WP_274793169.1">
    <property type="nucleotide sequence ID" value="NZ_CP113527.1"/>
</dbReference>
<dbReference type="EMBL" id="CP113527">
    <property type="protein sequence ID" value="WDV04937.1"/>
    <property type="molecule type" value="Genomic_DNA"/>
</dbReference>
<gene>
    <name evidence="2" type="ORF">OU989_11440</name>
</gene>
<sequence length="167" mass="19547">MKKIKLGIFFCIVVFLIGCSDKEEIASITQDNTTQINELKEENQQLKGELQNLKSEYSVDLQQFDSTSRTIMRLINEEQYEQIKTDYNTDFNVLHEEINFKTPDNTNSAAFPIEKAKLPMFIAYLNVQSDSTEIGYYLEDLEKEERLFISFVYDQKGNFQYIYIGDV</sequence>
<name>A0AAJ5RFK3_9BACI</name>
<evidence type="ECO:0008006" key="4">
    <source>
        <dbReference type="Google" id="ProtNLM"/>
    </source>
</evidence>
<dbReference type="PROSITE" id="PS51257">
    <property type="entry name" value="PROKAR_LIPOPROTEIN"/>
    <property type="match status" value="1"/>
</dbReference>
<evidence type="ECO:0000256" key="1">
    <source>
        <dbReference type="SAM" id="Coils"/>
    </source>
</evidence>
<dbReference type="AlphaFoldDB" id="A0AAJ5RFK3"/>